<evidence type="ECO:0000256" key="5">
    <source>
        <dbReference type="ARBA" id="ARBA00023136"/>
    </source>
</evidence>
<feature type="transmembrane region" description="Helical" evidence="6">
    <location>
        <begin position="71"/>
        <end position="96"/>
    </location>
</feature>
<organism evidence="7 8">
    <name type="scientific">Chrysochromulina tobinii</name>
    <dbReference type="NCBI Taxonomy" id="1460289"/>
    <lineage>
        <taxon>Eukaryota</taxon>
        <taxon>Haptista</taxon>
        <taxon>Haptophyta</taxon>
        <taxon>Prymnesiophyceae</taxon>
        <taxon>Prymnesiales</taxon>
        <taxon>Chrysochromulinaceae</taxon>
        <taxon>Chrysochromulina</taxon>
    </lineage>
</organism>
<reference evidence="8" key="1">
    <citation type="journal article" date="2015" name="PLoS Genet.">
        <title>Genome Sequence and Transcriptome Analyses of Chrysochromulina tobin: Metabolic Tools for Enhanced Algal Fitness in the Prominent Order Prymnesiales (Haptophyceae).</title>
        <authorList>
            <person name="Hovde B.T."/>
            <person name="Deodato C.R."/>
            <person name="Hunsperger H.M."/>
            <person name="Ryken S.A."/>
            <person name="Yost W."/>
            <person name="Jha R.K."/>
            <person name="Patterson J."/>
            <person name="Monnat R.J. Jr."/>
            <person name="Barlow S.B."/>
            <person name="Starkenburg S.R."/>
            <person name="Cattolico R.A."/>
        </authorList>
    </citation>
    <scope>NUCLEOTIDE SEQUENCE</scope>
    <source>
        <strain evidence="8">CCMP291</strain>
    </source>
</reference>
<evidence type="ECO:0000256" key="2">
    <source>
        <dbReference type="ARBA" id="ARBA00010199"/>
    </source>
</evidence>
<dbReference type="GO" id="GO:0015297">
    <property type="term" value="F:antiporter activity"/>
    <property type="evidence" value="ECO:0007669"/>
    <property type="project" value="InterPro"/>
</dbReference>
<feature type="transmembrane region" description="Helical" evidence="6">
    <location>
        <begin position="393"/>
        <end position="415"/>
    </location>
</feature>
<evidence type="ECO:0000256" key="6">
    <source>
        <dbReference type="SAM" id="Phobius"/>
    </source>
</evidence>
<comment type="subcellular location">
    <subcellularLocation>
        <location evidence="1">Membrane</location>
        <topology evidence="1">Multi-pass membrane protein</topology>
    </subcellularLocation>
</comment>
<feature type="transmembrane region" description="Helical" evidence="6">
    <location>
        <begin position="283"/>
        <end position="310"/>
    </location>
</feature>
<feature type="transmembrane region" description="Helical" evidence="6">
    <location>
        <begin position="257"/>
        <end position="277"/>
    </location>
</feature>
<sequence>MDPVASLVDTAMIGRFCSAADLAGVGVAISVFNLIARTFNFLNSATTSAVAAASMDAAPGTFTAEMSRQAAAALAVAIVIGTVIACALVAAGGHLLRGLGLAASGPSAATLVSARSYLVGRALAAPAVLALMALQGAFRGARDTVTPLGALTLATALNLVLDPVLIVGLRLGVFGAALATTLSQYAAAALLWRRLAERCGEALEDETFALEAGGASLTRSSLGLSRPTRRVWGLPRPALADCLRAFKAGSLLTVRTLSVSVLLSYGSVGAATLGAAAGAAHQILLQICLASSLLADAVAIAGQSLLASALASVKGGRRRARAILRTMTVSGLMLGVATASALVLTGPSLANAFSTDLAVRSAAASTWPLMAWSQPLYTLAFAVDGMLFGASDWAGAVGIMLGSALPALALMHVGLQAQGLRAIWAALAVFMGLRALLGGARIASGRGCWKVLR</sequence>
<comment type="similarity">
    <text evidence="2">Belongs to the multi antimicrobial extrusion (MATE) (TC 2.A.66.1) family.</text>
</comment>
<dbReference type="GO" id="GO:0042910">
    <property type="term" value="F:xenobiotic transmembrane transporter activity"/>
    <property type="evidence" value="ECO:0007669"/>
    <property type="project" value="InterPro"/>
</dbReference>
<keyword evidence="3 6" id="KW-0812">Transmembrane</keyword>
<protein>
    <submittedName>
        <fullName evidence="7">Mate efflux family protein</fullName>
    </submittedName>
</protein>
<dbReference type="PANTHER" id="PTHR42893">
    <property type="entry name" value="PROTEIN DETOXIFICATION 44, CHLOROPLASTIC-RELATED"/>
    <property type="match status" value="1"/>
</dbReference>
<dbReference type="PANTHER" id="PTHR42893:SF46">
    <property type="entry name" value="PROTEIN DETOXIFICATION 44, CHLOROPLASTIC"/>
    <property type="match status" value="1"/>
</dbReference>
<feature type="transmembrane region" description="Helical" evidence="6">
    <location>
        <begin position="422"/>
        <end position="443"/>
    </location>
</feature>
<dbReference type="Proteomes" id="UP000037460">
    <property type="component" value="Unassembled WGS sequence"/>
</dbReference>
<dbReference type="AlphaFoldDB" id="A0A0M0JFG9"/>
<dbReference type="Pfam" id="PF01554">
    <property type="entry name" value="MatE"/>
    <property type="match status" value="2"/>
</dbReference>
<keyword evidence="8" id="KW-1185">Reference proteome</keyword>
<feature type="transmembrane region" description="Helical" evidence="6">
    <location>
        <begin position="12"/>
        <end position="35"/>
    </location>
</feature>
<feature type="transmembrane region" description="Helical" evidence="6">
    <location>
        <begin position="146"/>
        <end position="166"/>
    </location>
</feature>
<dbReference type="InterPro" id="IPR002528">
    <property type="entry name" value="MATE_fam"/>
</dbReference>
<dbReference type="OrthoDB" id="2126698at2759"/>
<proteinExistence type="inferred from homology"/>
<accession>A0A0M0JFG9</accession>
<dbReference type="InterPro" id="IPR044644">
    <property type="entry name" value="DinF-like"/>
</dbReference>
<evidence type="ECO:0000313" key="7">
    <source>
        <dbReference type="EMBL" id="KOO25112.1"/>
    </source>
</evidence>
<name>A0A0M0JFG9_9EUKA</name>
<gene>
    <name evidence="7" type="ORF">Ctob_002830</name>
</gene>
<feature type="transmembrane region" description="Helical" evidence="6">
    <location>
        <begin position="116"/>
        <end position="134"/>
    </location>
</feature>
<comment type="caution">
    <text evidence="7">The sequence shown here is derived from an EMBL/GenBank/DDBJ whole genome shotgun (WGS) entry which is preliminary data.</text>
</comment>
<keyword evidence="4 6" id="KW-1133">Transmembrane helix</keyword>
<evidence type="ECO:0000256" key="1">
    <source>
        <dbReference type="ARBA" id="ARBA00004141"/>
    </source>
</evidence>
<evidence type="ECO:0000256" key="4">
    <source>
        <dbReference type="ARBA" id="ARBA00022989"/>
    </source>
</evidence>
<evidence type="ECO:0000313" key="8">
    <source>
        <dbReference type="Proteomes" id="UP000037460"/>
    </source>
</evidence>
<feature type="transmembrane region" description="Helical" evidence="6">
    <location>
        <begin position="172"/>
        <end position="192"/>
    </location>
</feature>
<feature type="transmembrane region" description="Helical" evidence="6">
    <location>
        <begin position="322"/>
        <end position="344"/>
    </location>
</feature>
<dbReference type="EMBL" id="JWZX01003017">
    <property type="protein sequence ID" value="KOO25112.1"/>
    <property type="molecule type" value="Genomic_DNA"/>
</dbReference>
<evidence type="ECO:0000256" key="3">
    <source>
        <dbReference type="ARBA" id="ARBA00022692"/>
    </source>
</evidence>
<keyword evidence="5 6" id="KW-0472">Membrane</keyword>
<dbReference type="GO" id="GO:0016020">
    <property type="term" value="C:membrane"/>
    <property type="evidence" value="ECO:0007669"/>
    <property type="project" value="UniProtKB-SubCell"/>
</dbReference>